<dbReference type="Proteomes" id="UP000219994">
    <property type="component" value="Unassembled WGS sequence"/>
</dbReference>
<dbReference type="CDD" id="cd03316">
    <property type="entry name" value="MR_like"/>
    <property type="match status" value="1"/>
</dbReference>
<evidence type="ECO:0000313" key="4">
    <source>
        <dbReference type="Proteomes" id="UP000219994"/>
    </source>
</evidence>
<sequence length="393" mass="41542">MKIDSIDMYYLRMPEVLDIGDGSQDMLLVRVEADGSVGWGECEASPLTTIASFVTPLSHSACHGVRDSVIGQRLDTPADIVRIAARVRAKSVDLLQAEHALSGIEIAMWDLLGRVREQPVWTLLGQERAYPKTPYASSLFGNTPQDTFAKACAVRELGYRAAKFGWGPYGLGSVAVDADHVNAAREGLGSEGILLVDAGTVFGEDVEAAALRLPALEAAGVVWLEEPFISGALRSYRALSGMTRTVKLAGGEGAHNPQMAELMIDHGGIGFVQIDTGRIGGIADAARVARYAQSAGVRFVNHTFTSHLALSASLQPFAGAAHDGICEYPVESQALARGATTSRIDLGADGTISVPDGPGLGLEVDIKALAPYLVDVEIVVDATTLFRSATLRA</sequence>
<evidence type="ECO:0000259" key="2">
    <source>
        <dbReference type="SMART" id="SM00922"/>
    </source>
</evidence>
<dbReference type="SFLD" id="SFLDS00001">
    <property type="entry name" value="Enolase"/>
    <property type="match status" value="1"/>
</dbReference>
<comment type="caution">
    <text evidence="3">The sequence shown here is derived from an EMBL/GenBank/DDBJ whole genome shotgun (WGS) entry which is preliminary data.</text>
</comment>
<dbReference type="InterPro" id="IPR013341">
    <property type="entry name" value="Mandelate_racemase_N_dom"/>
</dbReference>
<dbReference type="InterPro" id="IPR013342">
    <property type="entry name" value="Mandelate_racemase_C"/>
</dbReference>
<dbReference type="EMBL" id="NAEP01000031">
    <property type="protein sequence ID" value="PDQ35589.1"/>
    <property type="molecule type" value="Genomic_DNA"/>
</dbReference>
<dbReference type="PANTHER" id="PTHR48080:SF2">
    <property type="entry name" value="D-GALACTONATE DEHYDRATASE"/>
    <property type="match status" value="1"/>
</dbReference>
<dbReference type="PANTHER" id="PTHR48080">
    <property type="entry name" value="D-GALACTONATE DEHYDRATASE-RELATED"/>
    <property type="match status" value="1"/>
</dbReference>
<keyword evidence="1" id="KW-0456">Lyase</keyword>
<evidence type="ECO:0000256" key="1">
    <source>
        <dbReference type="ARBA" id="ARBA00023239"/>
    </source>
</evidence>
<dbReference type="SMART" id="SM00922">
    <property type="entry name" value="MR_MLE"/>
    <property type="match status" value="1"/>
</dbReference>
<dbReference type="Gene3D" id="3.30.390.10">
    <property type="entry name" value="Enolase-like, N-terminal domain"/>
    <property type="match status" value="1"/>
</dbReference>
<name>A0A2A6FS94_9MICO</name>
<dbReference type="InterPro" id="IPR036849">
    <property type="entry name" value="Enolase-like_C_sf"/>
</dbReference>
<evidence type="ECO:0000313" key="3">
    <source>
        <dbReference type="EMBL" id="PDQ35589.1"/>
    </source>
</evidence>
<dbReference type="AlphaFoldDB" id="A0A2A6FS94"/>
<dbReference type="InterPro" id="IPR034593">
    <property type="entry name" value="DgoD-like"/>
</dbReference>
<dbReference type="Pfam" id="PF13378">
    <property type="entry name" value="MR_MLE_C"/>
    <property type="match status" value="1"/>
</dbReference>
<reference evidence="4" key="1">
    <citation type="submission" date="2017-03" db="EMBL/GenBank/DDBJ databases">
        <authorList>
            <person name="Lund M.B."/>
        </authorList>
    </citation>
    <scope>NUCLEOTIDE SEQUENCE [LARGE SCALE GENOMIC DNA]</scope>
</reference>
<dbReference type="InterPro" id="IPR029065">
    <property type="entry name" value="Enolase_C-like"/>
</dbReference>
<gene>
    <name evidence="3" type="ORF">B5766_05090</name>
</gene>
<dbReference type="GO" id="GO:0016829">
    <property type="term" value="F:lyase activity"/>
    <property type="evidence" value="ECO:0007669"/>
    <property type="project" value="UniProtKB-KW"/>
</dbReference>
<dbReference type="InterPro" id="IPR029017">
    <property type="entry name" value="Enolase-like_N"/>
</dbReference>
<accession>A0A2A6FS94</accession>
<dbReference type="Pfam" id="PF02746">
    <property type="entry name" value="MR_MLE_N"/>
    <property type="match status" value="1"/>
</dbReference>
<proteinExistence type="predicted"/>
<protein>
    <submittedName>
        <fullName evidence="3">Mandelate racemase</fullName>
    </submittedName>
</protein>
<dbReference type="SUPFAM" id="SSF51604">
    <property type="entry name" value="Enolase C-terminal domain-like"/>
    <property type="match status" value="1"/>
</dbReference>
<organism evidence="3 4">
    <name type="scientific">Candidatus Lumbricidiphila eiseniae</name>
    <dbReference type="NCBI Taxonomy" id="1969409"/>
    <lineage>
        <taxon>Bacteria</taxon>
        <taxon>Bacillati</taxon>
        <taxon>Actinomycetota</taxon>
        <taxon>Actinomycetes</taxon>
        <taxon>Micrococcales</taxon>
        <taxon>Microbacteriaceae</taxon>
        <taxon>Candidatus Lumbricidiphila</taxon>
    </lineage>
</organism>
<feature type="domain" description="Mandelate racemase/muconate lactonizing enzyme C-terminal" evidence="2">
    <location>
        <begin position="145"/>
        <end position="246"/>
    </location>
</feature>
<dbReference type="Gene3D" id="3.20.20.120">
    <property type="entry name" value="Enolase-like C-terminal domain"/>
    <property type="match status" value="1"/>
</dbReference>
<dbReference type="SUPFAM" id="SSF54826">
    <property type="entry name" value="Enolase N-terminal domain-like"/>
    <property type="match status" value="1"/>
</dbReference>